<evidence type="ECO:0000256" key="1">
    <source>
        <dbReference type="SAM" id="Phobius"/>
    </source>
</evidence>
<gene>
    <name evidence="3" type="ORF">Q0812_08955</name>
</gene>
<evidence type="ECO:0000259" key="2">
    <source>
        <dbReference type="Pfam" id="PF00892"/>
    </source>
</evidence>
<dbReference type="InterPro" id="IPR037185">
    <property type="entry name" value="EmrE-like"/>
</dbReference>
<keyword evidence="1" id="KW-1133">Transmembrane helix</keyword>
<keyword evidence="4" id="KW-1185">Reference proteome</keyword>
<dbReference type="RefSeq" id="WP_302109983.1">
    <property type="nucleotide sequence ID" value="NZ_JAUKTR010000003.1"/>
</dbReference>
<name>A0ABT8SM40_9CAUL</name>
<keyword evidence="1" id="KW-0812">Transmembrane</keyword>
<comment type="caution">
    <text evidence="3">The sequence shown here is derived from an EMBL/GenBank/DDBJ whole genome shotgun (WGS) entry which is preliminary data.</text>
</comment>
<feature type="transmembrane region" description="Helical" evidence="1">
    <location>
        <begin position="216"/>
        <end position="237"/>
    </location>
</feature>
<dbReference type="EMBL" id="JAUKTR010000003">
    <property type="protein sequence ID" value="MDO1559554.1"/>
    <property type="molecule type" value="Genomic_DNA"/>
</dbReference>
<feature type="transmembrane region" description="Helical" evidence="1">
    <location>
        <begin position="96"/>
        <end position="118"/>
    </location>
</feature>
<evidence type="ECO:0000313" key="4">
    <source>
        <dbReference type="Proteomes" id="UP001169063"/>
    </source>
</evidence>
<feature type="transmembrane region" description="Helical" evidence="1">
    <location>
        <begin position="185"/>
        <end position="204"/>
    </location>
</feature>
<feature type="domain" description="EamA" evidence="2">
    <location>
        <begin position="14"/>
        <end position="140"/>
    </location>
</feature>
<dbReference type="Pfam" id="PF00892">
    <property type="entry name" value="EamA"/>
    <property type="match status" value="2"/>
</dbReference>
<proteinExistence type="predicted"/>
<dbReference type="InterPro" id="IPR000620">
    <property type="entry name" value="EamA_dom"/>
</dbReference>
<feature type="transmembrane region" description="Helical" evidence="1">
    <location>
        <begin position="244"/>
        <end position="264"/>
    </location>
</feature>
<accession>A0ABT8SM40</accession>
<feature type="transmembrane region" description="Helical" evidence="1">
    <location>
        <begin position="125"/>
        <end position="141"/>
    </location>
</feature>
<sequence>MTAPSAAERRLALMALTGCALLLGLAPNLVRLADVGPAAAGFWRMFLAAPILALIVLRPGRARAALKPPGRFALLAGLFIGCDLVFWHYGIQMTSVANATTLCNLTPVVVTAFAWIVLGERPGRLFLAALALAVIGAWTMAAGADGGQGTNPLLGDLFSLSVAGWYAGYFLAVQRARRTMGALPVMLWSTLAAVPIALIAALAMGEPLLPASSGGWWALAGLALMHVTGQGGVAWALGRLPASTTAVIVLIQPVSAAVIAWLWLGETVTPLQVLGGAVILCAVLLAQRAATGPGGANEKGATA</sequence>
<feature type="transmembrane region" description="Helical" evidence="1">
    <location>
        <begin position="153"/>
        <end position="173"/>
    </location>
</feature>
<dbReference type="Proteomes" id="UP001169063">
    <property type="component" value="Unassembled WGS sequence"/>
</dbReference>
<keyword evidence="1" id="KW-0472">Membrane</keyword>
<evidence type="ECO:0000313" key="3">
    <source>
        <dbReference type="EMBL" id="MDO1559554.1"/>
    </source>
</evidence>
<feature type="domain" description="EamA" evidence="2">
    <location>
        <begin position="154"/>
        <end position="285"/>
    </location>
</feature>
<reference evidence="3" key="1">
    <citation type="submission" date="2023-07" db="EMBL/GenBank/DDBJ databases">
        <title>Brevundimonas soil sp. nov., isolated from the soil of chemical plant.</title>
        <authorList>
            <person name="Wu N."/>
        </authorList>
    </citation>
    <scope>NUCLEOTIDE SEQUENCE</scope>
    <source>
        <strain evidence="3">XZ-24</strain>
    </source>
</reference>
<dbReference type="Gene3D" id="1.10.3730.20">
    <property type="match status" value="1"/>
</dbReference>
<dbReference type="SUPFAM" id="SSF103481">
    <property type="entry name" value="Multidrug resistance efflux transporter EmrE"/>
    <property type="match status" value="2"/>
</dbReference>
<organism evidence="3 4">
    <name type="scientific">Peiella sedimenti</name>
    <dbReference type="NCBI Taxonomy" id="3061083"/>
    <lineage>
        <taxon>Bacteria</taxon>
        <taxon>Pseudomonadati</taxon>
        <taxon>Pseudomonadota</taxon>
        <taxon>Alphaproteobacteria</taxon>
        <taxon>Caulobacterales</taxon>
        <taxon>Caulobacteraceae</taxon>
        <taxon>Peiella</taxon>
    </lineage>
</organism>
<dbReference type="PANTHER" id="PTHR22911">
    <property type="entry name" value="ACYL-MALONYL CONDENSING ENZYME-RELATED"/>
    <property type="match status" value="1"/>
</dbReference>
<feature type="transmembrane region" description="Helical" evidence="1">
    <location>
        <begin position="270"/>
        <end position="286"/>
    </location>
</feature>
<feature type="transmembrane region" description="Helical" evidence="1">
    <location>
        <begin position="72"/>
        <end position="90"/>
    </location>
</feature>
<feature type="transmembrane region" description="Helical" evidence="1">
    <location>
        <begin position="42"/>
        <end position="60"/>
    </location>
</feature>
<protein>
    <submittedName>
        <fullName evidence="3">DMT family transporter</fullName>
    </submittedName>
</protein>